<dbReference type="VEuPathDB" id="FungiDB:F9C07_2254031"/>
<evidence type="ECO:0000259" key="4">
    <source>
        <dbReference type="Pfam" id="PF00135"/>
    </source>
</evidence>
<dbReference type="PANTHER" id="PTHR43142:SF5">
    <property type="entry name" value="CARBOXYLIC ESTER HYDROLASE"/>
    <property type="match status" value="1"/>
</dbReference>
<dbReference type="InterPro" id="IPR002018">
    <property type="entry name" value="CarbesteraseB"/>
</dbReference>
<keyword evidence="2 3" id="KW-0378">Hydrolase</keyword>
<dbReference type="AlphaFoldDB" id="A0A7U2MKB0"/>
<dbReference type="EMBL" id="CP044620">
    <property type="protein sequence ID" value="QRD85307.1"/>
    <property type="molecule type" value="Genomic_DNA"/>
</dbReference>
<dbReference type="SUPFAM" id="SSF53474">
    <property type="entry name" value="alpha/beta-Hydrolases"/>
    <property type="match status" value="2"/>
</dbReference>
<protein>
    <recommendedName>
        <fullName evidence="3">Carboxylic ester hydrolase</fullName>
        <ecNumber evidence="3">3.1.1.-</ecNumber>
    </recommendedName>
</protein>
<dbReference type="GO" id="GO:0016787">
    <property type="term" value="F:hydrolase activity"/>
    <property type="evidence" value="ECO:0007669"/>
    <property type="project" value="UniProtKB-KW"/>
</dbReference>
<dbReference type="InterPro" id="IPR029058">
    <property type="entry name" value="AB_hydrolase_fold"/>
</dbReference>
<dbReference type="Gene3D" id="3.40.50.1820">
    <property type="entry name" value="alpha/beta hydrolase"/>
    <property type="match status" value="1"/>
</dbReference>
<accession>A0A7U2MKB0</accession>
<evidence type="ECO:0000256" key="2">
    <source>
        <dbReference type="ARBA" id="ARBA00022801"/>
    </source>
</evidence>
<evidence type="ECO:0000256" key="3">
    <source>
        <dbReference type="RuleBase" id="RU361235"/>
    </source>
</evidence>
<dbReference type="PROSITE" id="PS00122">
    <property type="entry name" value="CARBOXYLESTERASE_B_1"/>
    <property type="match status" value="1"/>
</dbReference>
<organism evidence="5 6">
    <name type="scientific">Aspergillus flavus (strain ATCC 200026 / FGSC A1120 / IAM 13836 / NRRL 3357 / JCM 12722 / SRRC 167)</name>
    <dbReference type="NCBI Taxonomy" id="332952"/>
    <lineage>
        <taxon>Eukaryota</taxon>
        <taxon>Fungi</taxon>
        <taxon>Dikarya</taxon>
        <taxon>Ascomycota</taxon>
        <taxon>Pezizomycotina</taxon>
        <taxon>Eurotiomycetes</taxon>
        <taxon>Eurotiomycetidae</taxon>
        <taxon>Eurotiales</taxon>
        <taxon>Aspergillaceae</taxon>
        <taxon>Aspergillus</taxon>
        <taxon>Aspergillus subgen. Circumdati</taxon>
    </lineage>
</organism>
<sequence>MSAPQVSHQTLNAEFKGTARKIGETDIHQFRGIKYANIPARFERAEPVDNFNGASVDATQYGPRCPQAAVDVRHLLRIPEDFEILDEPEDEFECLNLDITCPPLSANSAPLPVLIWIHGTDLMTLTSAFGHSRLTIIQVVLKLSPSVREHPRSAVSNLSLQCYLMSSIDLVTDPAKIVADSIEAKQPIIVVSINYRLNIFSFGDGKERNLALKDQRLGIDWVRKNIAAFGGNPDNITLSGESAGAVYVHAHLVTGPPVKRAVLASGSLYLSSPLPVERGNGLIQALQTKVKELGQPSLREASVSTLVQALKECNVNTMWIQEEPELENWETKPEQVDELMIGDTEYESVIWRNGVETLDGETITAAFEQEKEWGTKLRKLYQVVADRPTACKLGALDLVNDIRYTLPVEVISEKLAAANKRVYRYVFDQANPWQASSRAHHAVDLLYLFAGVDLSFNPTAEIVGQETRKRWIRFVSGSSPWSSERRFAFGPVGDCKEISEAQFAGRRRVNHLKVLKEAGVGAYMPIATALTAGKISLLN</sequence>
<comment type="similarity">
    <text evidence="1 3">Belongs to the type-B carboxylesterase/lipase family.</text>
</comment>
<dbReference type="InterPro" id="IPR019826">
    <property type="entry name" value="Carboxylesterase_B_AS"/>
</dbReference>
<name>A0A7U2MKB0_ASPFN</name>
<keyword evidence="6" id="KW-1185">Reference proteome</keyword>
<evidence type="ECO:0000313" key="6">
    <source>
        <dbReference type="Proteomes" id="UP000596276"/>
    </source>
</evidence>
<dbReference type="EC" id="3.1.1.-" evidence="3"/>
<gene>
    <name evidence="5" type="ORF">F9C07_2254031</name>
</gene>
<feature type="domain" description="Carboxylesterase type B" evidence="4">
    <location>
        <begin position="10"/>
        <end position="133"/>
    </location>
</feature>
<reference evidence="6" key="1">
    <citation type="journal article" date="2021" name="G3 (Bethesda)">
        <title>Chromosome assembled and annotated genome sequence of Aspergillus flavus NRRL 3357.</title>
        <authorList>
            <person name="Skerker J.M."/>
            <person name="Pianalto K.M."/>
            <person name="Mondo S.J."/>
            <person name="Yang K."/>
            <person name="Arkin A.P."/>
            <person name="Keller N.P."/>
            <person name="Grigoriev I.V."/>
            <person name="Louise Glass N.L."/>
        </authorList>
    </citation>
    <scope>NUCLEOTIDE SEQUENCE [LARGE SCALE GENOMIC DNA]</scope>
    <source>
        <strain evidence="6">ATCC 200026 / FGSC A1120 / IAM 13836 / NRRL 3357 / JCM 12722 / SRRC 167</strain>
    </source>
</reference>
<feature type="domain" description="Carboxylesterase type B" evidence="4">
    <location>
        <begin position="177"/>
        <end position="488"/>
    </location>
</feature>
<dbReference type="PANTHER" id="PTHR43142">
    <property type="entry name" value="CARBOXYLIC ESTER HYDROLASE"/>
    <property type="match status" value="1"/>
</dbReference>
<dbReference type="VEuPathDB" id="FungiDB:AFLA_006548"/>
<dbReference type="Pfam" id="PF00135">
    <property type="entry name" value="COesterase"/>
    <property type="match status" value="2"/>
</dbReference>
<evidence type="ECO:0000256" key="1">
    <source>
        <dbReference type="ARBA" id="ARBA00005964"/>
    </source>
</evidence>
<dbReference type="Proteomes" id="UP000596276">
    <property type="component" value="Chromosome 3"/>
</dbReference>
<evidence type="ECO:0000313" key="5">
    <source>
        <dbReference type="EMBL" id="QRD85307.1"/>
    </source>
</evidence>
<proteinExistence type="inferred from homology"/>